<evidence type="ECO:0000256" key="1">
    <source>
        <dbReference type="SAM" id="SignalP"/>
    </source>
</evidence>
<sequence>MKLKSLILGSIAAAGLSTAGYAADLGVLTSLDVCDSLGISGLTISSDTNCLQISGGVKYEFYWGDYKDEPILGVVGLTDSILAGGGIDNGKINIIGAGSGPDGEMDWRSKTQAWLKFVGSADSDFGTAKAVLKLEFNDRYDVQNEGAVVPHGDNPQQDASKLINEAYVSVGDSTVLMAGKKSTIGNFGDSQPFNFLRTFGYNEVDNGILLEGDEDGFGGHVIQVVSDLGNGVSVGVGLENLDGGYSVSYDTDGDGVIDEVGTESDLAGTLVGVVSYAGEAVTAHLTGFTGGILDGEADFYGIHAGATGTFEQFKVRAALGYLYSEVLDDDKLHALISAEAGFDMFTVALSGEYVDAYGIEGYGVGGSVGFAVTDGIKINLGSRWFRNDTLDEDTVQVAAQLIAAVTETIEVTGEVGGYFGNGVEIGFAGATDSVGYGALGLKWAPGGGFTSSLKGEVTTESAYKVSFTAEKTFD</sequence>
<dbReference type="RefSeq" id="WP_262168465.1">
    <property type="nucleotide sequence ID" value="NZ_CP104965.1"/>
</dbReference>
<protein>
    <recommendedName>
        <fullName evidence="4">Porin</fullName>
    </recommendedName>
</protein>
<name>A0ABY6CCD9_9HYPH</name>
<evidence type="ECO:0008006" key="4">
    <source>
        <dbReference type="Google" id="ProtNLM"/>
    </source>
</evidence>
<keyword evidence="3" id="KW-1185">Reference proteome</keyword>
<dbReference type="Proteomes" id="UP001061862">
    <property type="component" value="Chromosome"/>
</dbReference>
<reference evidence="2 3" key="1">
    <citation type="submission" date="2022-09" db="EMBL/GenBank/DDBJ databases">
        <title>Interaction between co-microsymbionts with complementary sets of symbiotic genes in legume-rhizobium systems.</title>
        <authorList>
            <person name="Safronova V."/>
            <person name="Sazanova A."/>
            <person name="Afonin A."/>
            <person name="Chirak E."/>
        </authorList>
    </citation>
    <scope>NUCLEOTIDE SEQUENCE [LARGE SCALE GENOMIC DNA]</scope>
    <source>
        <strain evidence="2 3">A18/4-1</strain>
    </source>
</reference>
<evidence type="ECO:0000313" key="2">
    <source>
        <dbReference type="EMBL" id="UXN69824.1"/>
    </source>
</evidence>
<keyword evidence="1" id="KW-0732">Signal</keyword>
<proteinExistence type="predicted"/>
<gene>
    <name evidence="2" type="ORF">N8A98_21875</name>
</gene>
<evidence type="ECO:0000313" key="3">
    <source>
        <dbReference type="Proteomes" id="UP001061862"/>
    </source>
</evidence>
<organism evidence="2 3">
    <name type="scientific">Devosia neptuniae</name>
    <dbReference type="NCBI Taxonomy" id="191302"/>
    <lineage>
        <taxon>Bacteria</taxon>
        <taxon>Pseudomonadati</taxon>
        <taxon>Pseudomonadota</taxon>
        <taxon>Alphaproteobacteria</taxon>
        <taxon>Hyphomicrobiales</taxon>
        <taxon>Devosiaceae</taxon>
        <taxon>Devosia</taxon>
    </lineage>
</organism>
<feature type="signal peptide" evidence="1">
    <location>
        <begin position="1"/>
        <end position="22"/>
    </location>
</feature>
<feature type="chain" id="PRO_5046289381" description="Porin" evidence="1">
    <location>
        <begin position="23"/>
        <end position="474"/>
    </location>
</feature>
<dbReference type="EMBL" id="CP104965">
    <property type="protein sequence ID" value="UXN69824.1"/>
    <property type="molecule type" value="Genomic_DNA"/>
</dbReference>
<accession>A0ABY6CCD9</accession>